<dbReference type="InterPro" id="IPR010730">
    <property type="entry name" value="HET"/>
</dbReference>
<proteinExistence type="predicted"/>
<protein>
    <recommendedName>
        <fullName evidence="2">Heterokaryon incompatibility domain-containing protein</fullName>
    </recommendedName>
</protein>
<feature type="signal peptide" evidence="1">
    <location>
        <begin position="1"/>
        <end position="23"/>
    </location>
</feature>
<dbReference type="Proteomes" id="UP000807469">
    <property type="component" value="Unassembled WGS sequence"/>
</dbReference>
<keyword evidence="4" id="KW-1185">Reference proteome</keyword>
<dbReference type="Pfam" id="PF06985">
    <property type="entry name" value="HET"/>
    <property type="match status" value="1"/>
</dbReference>
<keyword evidence="1" id="KW-0732">Signal</keyword>
<feature type="chain" id="PRO_5040229652" description="Heterokaryon incompatibility domain-containing protein" evidence="1">
    <location>
        <begin position="24"/>
        <end position="627"/>
    </location>
</feature>
<dbReference type="PANTHER" id="PTHR10622:SF10">
    <property type="entry name" value="HET DOMAIN-CONTAINING PROTEIN"/>
    <property type="match status" value="1"/>
</dbReference>
<dbReference type="OrthoDB" id="5303367at2759"/>
<name>A0A9P5YVB0_9AGAR</name>
<feature type="domain" description="Heterokaryon incompatibility" evidence="2">
    <location>
        <begin position="193"/>
        <end position="284"/>
    </location>
</feature>
<reference evidence="3" key="1">
    <citation type="submission" date="2020-11" db="EMBL/GenBank/DDBJ databases">
        <authorList>
            <consortium name="DOE Joint Genome Institute"/>
            <person name="Ahrendt S."/>
            <person name="Riley R."/>
            <person name="Andreopoulos W."/>
            <person name="Labutti K."/>
            <person name="Pangilinan J."/>
            <person name="Ruiz-Duenas F.J."/>
            <person name="Barrasa J.M."/>
            <person name="Sanchez-Garcia M."/>
            <person name="Camarero S."/>
            <person name="Miyauchi S."/>
            <person name="Serrano A."/>
            <person name="Linde D."/>
            <person name="Babiker R."/>
            <person name="Drula E."/>
            <person name="Ayuso-Fernandez I."/>
            <person name="Pacheco R."/>
            <person name="Padilla G."/>
            <person name="Ferreira P."/>
            <person name="Barriuso J."/>
            <person name="Kellner H."/>
            <person name="Castanera R."/>
            <person name="Alfaro M."/>
            <person name="Ramirez L."/>
            <person name="Pisabarro A.G."/>
            <person name="Kuo A."/>
            <person name="Tritt A."/>
            <person name="Lipzen A."/>
            <person name="He G."/>
            <person name="Yan M."/>
            <person name="Ng V."/>
            <person name="Cullen D."/>
            <person name="Martin F."/>
            <person name="Rosso M.-N."/>
            <person name="Henrissat B."/>
            <person name="Hibbett D."/>
            <person name="Martinez A.T."/>
            <person name="Grigoriev I.V."/>
        </authorList>
    </citation>
    <scope>NUCLEOTIDE SEQUENCE</scope>
    <source>
        <strain evidence="3">CIRM-BRFM 674</strain>
    </source>
</reference>
<gene>
    <name evidence="3" type="ORF">BDN70DRAFT_996995</name>
</gene>
<evidence type="ECO:0000313" key="3">
    <source>
        <dbReference type="EMBL" id="KAF9474530.1"/>
    </source>
</evidence>
<evidence type="ECO:0000256" key="1">
    <source>
        <dbReference type="SAM" id="SignalP"/>
    </source>
</evidence>
<dbReference type="PANTHER" id="PTHR10622">
    <property type="entry name" value="HET DOMAIN-CONTAINING PROTEIN"/>
    <property type="match status" value="1"/>
</dbReference>
<evidence type="ECO:0000259" key="2">
    <source>
        <dbReference type="Pfam" id="PF06985"/>
    </source>
</evidence>
<organism evidence="3 4">
    <name type="scientific">Pholiota conissans</name>
    <dbReference type="NCBI Taxonomy" id="109636"/>
    <lineage>
        <taxon>Eukaryota</taxon>
        <taxon>Fungi</taxon>
        <taxon>Dikarya</taxon>
        <taxon>Basidiomycota</taxon>
        <taxon>Agaricomycotina</taxon>
        <taxon>Agaricomycetes</taxon>
        <taxon>Agaricomycetidae</taxon>
        <taxon>Agaricales</taxon>
        <taxon>Agaricineae</taxon>
        <taxon>Strophariaceae</taxon>
        <taxon>Pholiota</taxon>
    </lineage>
</organism>
<dbReference type="AlphaFoldDB" id="A0A9P5YVB0"/>
<evidence type="ECO:0000313" key="4">
    <source>
        <dbReference type="Proteomes" id="UP000807469"/>
    </source>
</evidence>
<comment type="caution">
    <text evidence="3">The sequence shown here is derived from an EMBL/GenBank/DDBJ whole genome shotgun (WGS) entry which is preliminary data.</text>
</comment>
<sequence>MTGNTSIMLVKALQNVILPIVQAYLPGLGEESQSGRCLEPEVKQLVAALDVFVRRLVQSHKPQHERNSKAVLRIQRPIFRASDADSTRPQVSKRQRAYHEPPLLKLALAEVRYRVFNKMPIRLLAFNSDGSNIELIERGTIMNRISTALKADFDEAKVQYEFRMASESSSSRRNGIITEAQFIRNYVSKYTDYAILSHTWLHDLPGEVTYASWICGDFDNRSLGYSKLANFCRVAAVKHGARFGWMDTVCINKDSSAELDESIRSMYAWYKDAYICITYLAQTAVLKGMHDDPWFTRGWTLQELLAPEEVVFYGADWKILGAALSDDERATSTGKEIESATSITPRNLRLFKQERTFVPVSQRMKWAADRKVTREEDVAYSLMGIFGVSISIAYGEGAARAFARLIKEILGLPGADAQDFMNWGYGSCLKKGEGGESGISSLIPMSPKQYIWRADRHLRWSPSRIPLALTHLGLHVSVLLLPITPNDGQPWDAIDCFHATVNGVEHAQIDRFQRPARSYCVLDKAATAFQPDQPEDVHLALGLLNFAEDENRVVLHQRDNMAILCSFTGPFHGRATVNELERIPTSESIVFDFEGFPRFGNSFTLSQTSVQKNKLADFGMRLVTVYL</sequence>
<dbReference type="EMBL" id="MU155374">
    <property type="protein sequence ID" value="KAF9474530.1"/>
    <property type="molecule type" value="Genomic_DNA"/>
</dbReference>
<accession>A0A9P5YVB0</accession>